<proteinExistence type="predicted"/>
<comment type="caution">
    <text evidence="2">The sequence shown here is derived from an EMBL/GenBank/DDBJ whole genome shotgun (WGS) entry which is preliminary data.</text>
</comment>
<keyword evidence="1" id="KW-0472">Membrane</keyword>
<feature type="transmembrane region" description="Helical" evidence="1">
    <location>
        <begin position="52"/>
        <end position="76"/>
    </location>
</feature>
<evidence type="ECO:0000313" key="3">
    <source>
        <dbReference type="Proteomes" id="UP000658720"/>
    </source>
</evidence>
<gene>
    <name evidence="2" type="ORF">IQ217_18485</name>
</gene>
<evidence type="ECO:0000256" key="1">
    <source>
        <dbReference type="SAM" id="Phobius"/>
    </source>
</evidence>
<name>A0ABR9VWN1_9SYNC</name>
<reference evidence="2 3" key="1">
    <citation type="submission" date="2020-10" db="EMBL/GenBank/DDBJ databases">
        <authorList>
            <person name="Castelo-Branco R."/>
            <person name="Eusebio N."/>
            <person name="Adriana R."/>
            <person name="Vieira A."/>
            <person name="Brugerolle De Fraissinette N."/>
            <person name="Rezende De Castro R."/>
            <person name="Schneider M.P."/>
            <person name="Vasconcelos V."/>
            <person name="Leao P.N."/>
        </authorList>
    </citation>
    <scope>NUCLEOTIDE SEQUENCE [LARGE SCALE GENOMIC DNA]</scope>
    <source>
        <strain evidence="2 3">LEGE 00031</strain>
    </source>
</reference>
<keyword evidence="3" id="KW-1185">Reference proteome</keyword>
<feature type="transmembrane region" description="Helical" evidence="1">
    <location>
        <begin position="128"/>
        <end position="150"/>
    </location>
</feature>
<sequence>MHYEDVLLEMAKMELAEARHYDGQRERMVGFSVLVTGGTVAALSATEEIGQLEVIMAAVVFLFNVFVTIGTIKLYGHFKRRYERYREFRSSISLGDGEPKLQTLISRADARWVDRGIYGSLNKVRLHWIWTAVPMILTLGSASLILQLVLMR</sequence>
<accession>A0ABR9VWN1</accession>
<keyword evidence="1" id="KW-0812">Transmembrane</keyword>
<protein>
    <submittedName>
        <fullName evidence="2">Uncharacterized protein</fullName>
    </submittedName>
</protein>
<dbReference type="Proteomes" id="UP000658720">
    <property type="component" value="Unassembled WGS sequence"/>
</dbReference>
<dbReference type="EMBL" id="JADEVV010000095">
    <property type="protein sequence ID" value="MBE9255775.1"/>
    <property type="molecule type" value="Genomic_DNA"/>
</dbReference>
<feature type="transmembrane region" description="Helical" evidence="1">
    <location>
        <begin position="28"/>
        <end position="46"/>
    </location>
</feature>
<evidence type="ECO:0000313" key="2">
    <source>
        <dbReference type="EMBL" id="MBE9255775.1"/>
    </source>
</evidence>
<organism evidence="2 3">
    <name type="scientific">Synechocystis salina LEGE 00031</name>
    <dbReference type="NCBI Taxonomy" id="1828736"/>
    <lineage>
        <taxon>Bacteria</taxon>
        <taxon>Bacillati</taxon>
        <taxon>Cyanobacteriota</taxon>
        <taxon>Cyanophyceae</taxon>
        <taxon>Synechococcales</taxon>
        <taxon>Merismopediaceae</taxon>
        <taxon>Synechocystis</taxon>
    </lineage>
</organism>
<keyword evidence="1" id="KW-1133">Transmembrane helix</keyword>
<dbReference type="RefSeq" id="WP_194021369.1">
    <property type="nucleotide sequence ID" value="NZ_JADEVV010000095.1"/>
</dbReference>